<dbReference type="EMBL" id="HBUF01635342">
    <property type="protein sequence ID" value="CAG6783980.1"/>
    <property type="molecule type" value="Transcribed_RNA"/>
</dbReference>
<accession>A0A8D9BFA0</accession>
<organism evidence="1">
    <name type="scientific">Cacopsylla melanoneura</name>
    <dbReference type="NCBI Taxonomy" id="428564"/>
    <lineage>
        <taxon>Eukaryota</taxon>
        <taxon>Metazoa</taxon>
        <taxon>Ecdysozoa</taxon>
        <taxon>Arthropoda</taxon>
        <taxon>Hexapoda</taxon>
        <taxon>Insecta</taxon>
        <taxon>Pterygota</taxon>
        <taxon>Neoptera</taxon>
        <taxon>Paraneoptera</taxon>
        <taxon>Hemiptera</taxon>
        <taxon>Sternorrhyncha</taxon>
        <taxon>Psylloidea</taxon>
        <taxon>Psyllidae</taxon>
        <taxon>Psyllinae</taxon>
        <taxon>Cacopsylla</taxon>
    </lineage>
</organism>
<name>A0A8D9BFA0_9HEMI</name>
<evidence type="ECO:0000313" key="1">
    <source>
        <dbReference type="EMBL" id="CAG6783980.1"/>
    </source>
</evidence>
<dbReference type="AlphaFoldDB" id="A0A8D9BFA0"/>
<sequence length="102" mass="11538">MPFLNPRTVEFLNSGKFRTLGLVGYPLKEYNRTKIWGKVLRKVSLNQHATSSVESRFESRKRSSIAIVVSFLGVLQLHGARRLGPGVHVAREGDRRSELAVY</sequence>
<protein>
    <submittedName>
        <fullName evidence="1">Uncharacterized protein</fullName>
    </submittedName>
</protein>
<proteinExistence type="predicted"/>
<reference evidence="1" key="1">
    <citation type="submission" date="2021-05" db="EMBL/GenBank/DDBJ databases">
        <authorList>
            <person name="Alioto T."/>
            <person name="Alioto T."/>
            <person name="Gomez Garrido J."/>
        </authorList>
    </citation>
    <scope>NUCLEOTIDE SEQUENCE</scope>
</reference>